<organism evidence="15 16">
    <name type="scientific">Apolygus lucorum</name>
    <name type="common">Small green plant bug</name>
    <name type="synonym">Lygocoris lucorum</name>
    <dbReference type="NCBI Taxonomy" id="248454"/>
    <lineage>
        <taxon>Eukaryota</taxon>
        <taxon>Metazoa</taxon>
        <taxon>Ecdysozoa</taxon>
        <taxon>Arthropoda</taxon>
        <taxon>Hexapoda</taxon>
        <taxon>Insecta</taxon>
        <taxon>Pterygota</taxon>
        <taxon>Neoptera</taxon>
        <taxon>Paraneoptera</taxon>
        <taxon>Hemiptera</taxon>
        <taxon>Heteroptera</taxon>
        <taxon>Panheteroptera</taxon>
        <taxon>Cimicomorpha</taxon>
        <taxon>Miridae</taxon>
        <taxon>Mirini</taxon>
        <taxon>Apolygus</taxon>
    </lineage>
</organism>
<keyword evidence="11" id="KW-0966">Cell projection</keyword>
<evidence type="ECO:0000259" key="14">
    <source>
        <dbReference type="Pfam" id="PF08393"/>
    </source>
</evidence>
<dbReference type="Gene3D" id="1.10.287.2620">
    <property type="match status" value="1"/>
</dbReference>
<dbReference type="OrthoDB" id="6628854at2759"/>
<evidence type="ECO:0000256" key="3">
    <source>
        <dbReference type="ARBA" id="ARBA00022701"/>
    </source>
</evidence>
<evidence type="ECO:0000256" key="9">
    <source>
        <dbReference type="ARBA" id="ARBA00023175"/>
    </source>
</evidence>
<evidence type="ECO:0000256" key="13">
    <source>
        <dbReference type="SAM" id="MobiDB-lite"/>
    </source>
</evidence>
<dbReference type="EMBL" id="WIXP02000014">
    <property type="protein sequence ID" value="KAF6199759.1"/>
    <property type="molecule type" value="Genomic_DNA"/>
</dbReference>
<feature type="region of interest" description="Disordered" evidence="13">
    <location>
        <begin position="1168"/>
        <end position="1210"/>
    </location>
</feature>
<reference evidence="15" key="1">
    <citation type="journal article" date="2021" name="Mol. Ecol. Resour.">
        <title>Apolygus lucorum genome provides insights into omnivorousness and mesophyll feeding.</title>
        <authorList>
            <person name="Liu Y."/>
            <person name="Liu H."/>
            <person name="Wang H."/>
            <person name="Huang T."/>
            <person name="Liu B."/>
            <person name="Yang B."/>
            <person name="Yin L."/>
            <person name="Li B."/>
            <person name="Zhang Y."/>
            <person name="Zhang S."/>
            <person name="Jiang F."/>
            <person name="Zhang X."/>
            <person name="Ren Y."/>
            <person name="Wang B."/>
            <person name="Wang S."/>
            <person name="Lu Y."/>
            <person name="Wu K."/>
            <person name="Fan W."/>
            <person name="Wang G."/>
        </authorList>
    </citation>
    <scope>NUCLEOTIDE SEQUENCE</scope>
    <source>
        <strain evidence="15">12Hb</strain>
    </source>
</reference>
<proteinExistence type="predicted"/>
<keyword evidence="3" id="KW-0493">Microtubule</keyword>
<dbReference type="GO" id="GO:0005874">
    <property type="term" value="C:microtubule"/>
    <property type="evidence" value="ECO:0007669"/>
    <property type="project" value="UniProtKB-KW"/>
</dbReference>
<evidence type="ECO:0000256" key="5">
    <source>
        <dbReference type="ARBA" id="ARBA00022840"/>
    </source>
</evidence>
<dbReference type="GO" id="GO:0005930">
    <property type="term" value="C:axoneme"/>
    <property type="evidence" value="ECO:0007669"/>
    <property type="project" value="UniProtKB-SubCell"/>
</dbReference>
<dbReference type="InterPro" id="IPR026983">
    <property type="entry name" value="DHC"/>
</dbReference>
<dbReference type="GO" id="GO:0051959">
    <property type="term" value="F:dynein light intermediate chain binding"/>
    <property type="evidence" value="ECO:0007669"/>
    <property type="project" value="InterPro"/>
</dbReference>
<dbReference type="PANTHER" id="PTHR45703:SF1">
    <property type="entry name" value="DYNEINS HEAVY CHAIN"/>
    <property type="match status" value="1"/>
</dbReference>
<feature type="coiled-coil region" evidence="12">
    <location>
        <begin position="143"/>
        <end position="180"/>
    </location>
</feature>
<gene>
    <name evidence="15" type="ORF">GE061_006057</name>
</gene>
<dbReference type="Gene3D" id="1.20.140.100">
    <property type="entry name" value="Dynein heavy chain, N-terminal domain 2"/>
    <property type="match status" value="1"/>
</dbReference>
<dbReference type="AlphaFoldDB" id="A0A8S9WU82"/>
<feature type="domain" description="Dynein heavy chain linker" evidence="14">
    <location>
        <begin position="895"/>
        <end position="1121"/>
    </location>
</feature>
<dbReference type="GO" id="GO:0007018">
    <property type="term" value="P:microtubule-based movement"/>
    <property type="evidence" value="ECO:0007669"/>
    <property type="project" value="InterPro"/>
</dbReference>
<evidence type="ECO:0000256" key="1">
    <source>
        <dbReference type="ARBA" id="ARBA00004430"/>
    </source>
</evidence>
<keyword evidence="7 12" id="KW-0175">Coiled coil</keyword>
<name>A0A8S9WU82_APOLU</name>
<keyword evidence="2" id="KW-0963">Cytoplasm</keyword>
<dbReference type="GO" id="GO:0045505">
    <property type="term" value="F:dynein intermediate chain binding"/>
    <property type="evidence" value="ECO:0007669"/>
    <property type="project" value="InterPro"/>
</dbReference>
<keyword evidence="5" id="KW-0067">ATP-binding</keyword>
<comment type="subcellular location">
    <subcellularLocation>
        <location evidence="1">Cytoplasm</location>
        <location evidence="1">Cytoskeleton</location>
        <location evidence="1">Cilium axoneme</location>
    </subcellularLocation>
</comment>
<evidence type="ECO:0000256" key="11">
    <source>
        <dbReference type="ARBA" id="ARBA00023273"/>
    </source>
</evidence>
<evidence type="ECO:0000256" key="8">
    <source>
        <dbReference type="ARBA" id="ARBA00023069"/>
    </source>
</evidence>
<dbReference type="Pfam" id="PF08393">
    <property type="entry name" value="DHC_N2"/>
    <property type="match status" value="1"/>
</dbReference>
<dbReference type="GO" id="GO:0005524">
    <property type="term" value="F:ATP binding"/>
    <property type="evidence" value="ECO:0007669"/>
    <property type="project" value="UniProtKB-KW"/>
</dbReference>
<keyword evidence="16" id="KW-1185">Reference proteome</keyword>
<sequence length="1254" mass="145854">MKPRWGEDEKRQIIPKPVKPTIFAWYPERPEDQRLIQEHSWTRAKPVKDGFEYHKPLETIGTGYTPTSKHLRLEYLPPQKKKLKPTQVMNEHGEFQYPPESNDAEEDMNFEKSRAVRKAAAAERNKPGIVSLTELLSGEYTRRKKEEARAKRVKRRHELKEKALKEAREEEQKKRQLSAMQASFPVDPDEQRAALLRKIGLEMSKPLQLESLRKIVDLIHYEVSNDMVEQFKYPWLEDFLSKVPKRVRDLNRTFVSKMRQDVQCNYYLALRTAVVEYILRDPDERKRLDIKSLPFKFPSMVLRAPVTWHVEMTINAQRFAYRFYNGHPAVLKIRELFEQEHRNLLILELDSAQLPYEPMEFAQLLHDNCIEAKNLITKKWLVEVAEILRDMKNSWLKLGPKTSRDSPELIQRFFQSINALLSLQLREIVVNSLDYYYKFLTQYKDGNRLIDGCGYCDSLYPRLPLLTVKAVLENEDIVITPSGRDIQNLIRNVFPKILHVSKAIPVMQTYVFQDYQGPQQFLLPVRSFEHEIAEIIELATDVFASNTIGPDEYLYLYNDYDFLIEGTALEDLNKMFALQPFPLLKRFSSGRRCKDSFQEEAAKSTWRGLLTFPSKIASTSRNQACLAKVMTKDLRFNGKGEVCQVVHSAEGFIRLSDWANKIGEYDKLKTELMELRRNVPLNLINLDCSELNDTLIQKVEDLRDQITEYFANLLREHNTEIASTFENISKRASEMPDTTAKLVELMNFIIDSRDNTMFNMKTKLIKSAEYLLFLMEYAVLSGDDILLNAKVFVYPKDMEGVLETAMHRINIQKEIVETALKNRRANFEIKLIEDMKLLDTFRKKDPPILTMEEMIMNVDEIDLLVKVLEEDKSIAESINTEEQLLEFDVSPFSLLTQMVNGVDPFYKLWHTVLEFHQSYDKWMFGPFMGLDAEEIKESVENMYRTLYKLSKTFFDIPGSKRVAETVRAKVDKFKQYLPVLQAICTPGIQERHWKEISQAIGMELHPTPETTLSDMIDFGLSKHVPKLEEVSVAAAREFTLEKNLKKMKDEWAEVKFELIPFRDSKVKILSGVDDIQVMLDDHILKAQTMRGSPYVKPFEEEMQLWEEKLVSMQDILDSWIQAALDKVFDVARWIPTYQRILEERDTLIEHQSKLIIDKLVLTRERDMAREKAGTNAGEIPETRPDDQTREEHGEDMPTGVRAGVPQGTGVHAPKDCHLCRNFGYDLARRTSRAVVSETESSVALTTLAHKRAGM</sequence>
<keyword evidence="10" id="KW-0206">Cytoskeleton</keyword>
<dbReference type="GO" id="GO:0030286">
    <property type="term" value="C:dynein complex"/>
    <property type="evidence" value="ECO:0007669"/>
    <property type="project" value="UniProtKB-KW"/>
</dbReference>
<dbReference type="InterPro" id="IPR042222">
    <property type="entry name" value="Dynein_2_N"/>
</dbReference>
<keyword evidence="9" id="KW-0505">Motor protein</keyword>
<dbReference type="PANTHER" id="PTHR45703">
    <property type="entry name" value="DYNEIN HEAVY CHAIN"/>
    <property type="match status" value="1"/>
</dbReference>
<evidence type="ECO:0000256" key="6">
    <source>
        <dbReference type="ARBA" id="ARBA00023017"/>
    </source>
</evidence>
<keyword evidence="4" id="KW-0547">Nucleotide-binding</keyword>
<keyword evidence="6" id="KW-0243">Dynein</keyword>
<evidence type="ECO:0000313" key="15">
    <source>
        <dbReference type="EMBL" id="KAF6199759.1"/>
    </source>
</evidence>
<evidence type="ECO:0000256" key="7">
    <source>
        <dbReference type="ARBA" id="ARBA00023054"/>
    </source>
</evidence>
<evidence type="ECO:0000256" key="2">
    <source>
        <dbReference type="ARBA" id="ARBA00022490"/>
    </source>
</evidence>
<dbReference type="InterPro" id="IPR013602">
    <property type="entry name" value="Dynein_heavy_linker"/>
</dbReference>
<feature type="compositionally biased region" description="Basic and acidic residues" evidence="13">
    <location>
        <begin position="1180"/>
        <end position="1195"/>
    </location>
</feature>
<evidence type="ECO:0000256" key="4">
    <source>
        <dbReference type="ARBA" id="ARBA00022741"/>
    </source>
</evidence>
<keyword evidence="8" id="KW-0969">Cilium</keyword>
<protein>
    <recommendedName>
        <fullName evidence="14">Dynein heavy chain linker domain-containing protein</fullName>
    </recommendedName>
</protein>
<evidence type="ECO:0000313" key="16">
    <source>
        <dbReference type="Proteomes" id="UP000466442"/>
    </source>
</evidence>
<evidence type="ECO:0000256" key="10">
    <source>
        <dbReference type="ARBA" id="ARBA00023212"/>
    </source>
</evidence>
<dbReference type="Proteomes" id="UP000466442">
    <property type="component" value="Unassembled WGS sequence"/>
</dbReference>
<dbReference type="FunFam" id="1.10.287.2620:FF:000002">
    <property type="entry name" value="Dynein heavy chain 2, axonemal"/>
    <property type="match status" value="1"/>
</dbReference>
<accession>A0A8S9WU82</accession>
<evidence type="ECO:0000256" key="12">
    <source>
        <dbReference type="SAM" id="Coils"/>
    </source>
</evidence>
<comment type="caution">
    <text evidence="15">The sequence shown here is derived from an EMBL/GenBank/DDBJ whole genome shotgun (WGS) entry which is preliminary data.</text>
</comment>